<dbReference type="RefSeq" id="WP_284208351.1">
    <property type="nucleotide sequence ID" value="NZ_BSSU01000012.1"/>
</dbReference>
<organism evidence="2 3">
    <name type="scientific">Thalassotalea eurytherma</name>
    <dbReference type="NCBI Taxonomy" id="1144278"/>
    <lineage>
        <taxon>Bacteria</taxon>
        <taxon>Pseudomonadati</taxon>
        <taxon>Pseudomonadota</taxon>
        <taxon>Gammaproteobacteria</taxon>
        <taxon>Alteromonadales</taxon>
        <taxon>Colwelliaceae</taxon>
        <taxon>Thalassotalea</taxon>
    </lineage>
</organism>
<dbReference type="Proteomes" id="UP001157133">
    <property type="component" value="Unassembled WGS sequence"/>
</dbReference>
<dbReference type="InterPro" id="IPR018759">
    <property type="entry name" value="BBP2_2"/>
</dbReference>
<dbReference type="EMBL" id="BSSU01000012">
    <property type="protein sequence ID" value="GLX82957.1"/>
    <property type="molecule type" value="Genomic_DNA"/>
</dbReference>
<reference evidence="2 3" key="1">
    <citation type="submission" date="2023-03" db="EMBL/GenBank/DDBJ databases">
        <title>Draft genome sequence of Thalassotalea eurytherma JCM 18482T.</title>
        <authorList>
            <person name="Sawabe T."/>
        </authorList>
    </citation>
    <scope>NUCLEOTIDE SEQUENCE [LARGE SCALE GENOMIC DNA]</scope>
    <source>
        <strain evidence="2 3">JCM 18482</strain>
    </source>
</reference>
<evidence type="ECO:0008006" key="4">
    <source>
        <dbReference type="Google" id="ProtNLM"/>
    </source>
</evidence>
<comment type="caution">
    <text evidence="2">The sequence shown here is derived from an EMBL/GenBank/DDBJ whole genome shotgun (WGS) entry which is preliminary data.</text>
</comment>
<evidence type="ECO:0000256" key="1">
    <source>
        <dbReference type="SAM" id="SignalP"/>
    </source>
</evidence>
<keyword evidence="3" id="KW-1185">Reference proteome</keyword>
<protein>
    <recommendedName>
        <fullName evidence="4">DUF3570 domain-containing protein</fullName>
    </recommendedName>
</protein>
<name>A0ABQ6H5R8_9GAMM</name>
<proteinExistence type="predicted"/>
<gene>
    <name evidence="2" type="ORF">theurythT_24090</name>
</gene>
<feature type="chain" id="PRO_5047128779" description="DUF3570 domain-containing protein" evidence="1">
    <location>
        <begin position="20"/>
        <end position="399"/>
    </location>
</feature>
<feature type="signal peptide" evidence="1">
    <location>
        <begin position="1"/>
        <end position="19"/>
    </location>
</feature>
<dbReference type="Pfam" id="PF10082">
    <property type="entry name" value="BBP2_2"/>
    <property type="match status" value="1"/>
</dbReference>
<evidence type="ECO:0000313" key="3">
    <source>
        <dbReference type="Proteomes" id="UP001157133"/>
    </source>
</evidence>
<accession>A0ABQ6H5R8</accession>
<sequence length="399" mass="45663">MRLKKLSLLFPFLCFNVFAAAPSHEIDFYNLNFEYIEGNALDVDFAAEYGTLSNFTLDENDDDSQTISLQPNLWVQALWDKSLLQAKVNINHLSLLDIDDNDHTNINALGKYQYKITSNQSLFLSAMYRNAYEYPGEGLSQGDIDNITVGDEKSNYFANAGFRYGSDSSVARAEILVGQRGFEYETRRDISSMLDVKAQYIQGHFDYLASGKTYLSVKSEYEQLSYDQSVGADRDSLALLLGAKWRHSIFFKMEAYAGVQQLSFDSDLLDDDKVTRWELDALWSPTEFTEINVNARRRVVDATQTEDRFRIVENVLATLTHDFTDQFSANFYVGYTEEEAIFPTYSRLDDYLLAGAKISYNVNHFFSIYIKDNFLRLSSTEENLDFDKNHIVLGINVAI</sequence>
<evidence type="ECO:0000313" key="2">
    <source>
        <dbReference type="EMBL" id="GLX82957.1"/>
    </source>
</evidence>
<keyword evidence="1" id="KW-0732">Signal</keyword>